<evidence type="ECO:0000313" key="1">
    <source>
        <dbReference type="EMBL" id="GAI61757.1"/>
    </source>
</evidence>
<organism evidence="1">
    <name type="scientific">marine sediment metagenome</name>
    <dbReference type="NCBI Taxonomy" id="412755"/>
    <lineage>
        <taxon>unclassified sequences</taxon>
        <taxon>metagenomes</taxon>
        <taxon>ecological metagenomes</taxon>
    </lineage>
</organism>
<gene>
    <name evidence="1" type="ORF">S06H3_65906</name>
</gene>
<feature type="non-terminal residue" evidence="1">
    <location>
        <position position="1"/>
    </location>
</feature>
<reference evidence="1" key="1">
    <citation type="journal article" date="2014" name="Front. Microbiol.">
        <title>High frequency of phylogenetically diverse reductive dehalogenase-homologous genes in deep subseafloor sedimentary metagenomes.</title>
        <authorList>
            <person name="Kawai M."/>
            <person name="Futagami T."/>
            <person name="Toyoda A."/>
            <person name="Takaki Y."/>
            <person name="Nishi S."/>
            <person name="Hori S."/>
            <person name="Arai W."/>
            <person name="Tsubouchi T."/>
            <person name="Morono Y."/>
            <person name="Uchiyama I."/>
            <person name="Ito T."/>
            <person name="Fujiyama A."/>
            <person name="Inagaki F."/>
            <person name="Takami H."/>
        </authorList>
    </citation>
    <scope>NUCLEOTIDE SEQUENCE</scope>
    <source>
        <strain evidence="1">Expedition CK06-06</strain>
    </source>
</reference>
<proteinExistence type="predicted"/>
<comment type="caution">
    <text evidence="1">The sequence shown here is derived from an EMBL/GenBank/DDBJ whole genome shotgun (WGS) entry which is preliminary data.</text>
</comment>
<protein>
    <submittedName>
        <fullName evidence="1">Uncharacterized protein</fullName>
    </submittedName>
</protein>
<name>X1PZM9_9ZZZZ</name>
<dbReference type="EMBL" id="BARV01044611">
    <property type="protein sequence ID" value="GAI61757.1"/>
    <property type="molecule type" value="Genomic_DNA"/>
</dbReference>
<sequence>QLLLYCSIKQSKYLYSIRLGKLLSLSNEDSLP</sequence>
<accession>X1PZM9</accession>
<dbReference type="AlphaFoldDB" id="X1PZM9"/>